<dbReference type="GO" id="GO:0000155">
    <property type="term" value="F:phosphorelay sensor kinase activity"/>
    <property type="evidence" value="ECO:0007669"/>
    <property type="project" value="InterPro"/>
</dbReference>
<dbReference type="PANTHER" id="PTHR45569">
    <property type="entry name" value="SENSOR PROTEIN KDPD"/>
    <property type="match status" value="1"/>
</dbReference>
<keyword evidence="3" id="KW-0472">Membrane</keyword>
<evidence type="ECO:0000259" key="5">
    <source>
        <dbReference type="PROSITE" id="PS50109"/>
    </source>
</evidence>
<dbReference type="Proteomes" id="UP000032049">
    <property type="component" value="Unassembled WGS sequence"/>
</dbReference>
<dbReference type="PANTHER" id="PTHR45569:SF1">
    <property type="entry name" value="SENSOR PROTEIN KDPD"/>
    <property type="match status" value="1"/>
</dbReference>
<dbReference type="SUPFAM" id="SSF55874">
    <property type="entry name" value="ATPase domain of HSP90 chaperone/DNA topoisomerase II/histidine kinase"/>
    <property type="match status" value="1"/>
</dbReference>
<dbReference type="Pfam" id="PF02518">
    <property type="entry name" value="HATPase_c"/>
    <property type="match status" value="1"/>
</dbReference>
<feature type="transmembrane region" description="Helical" evidence="3">
    <location>
        <begin position="41"/>
        <end position="58"/>
    </location>
</feature>
<evidence type="ECO:0000256" key="4">
    <source>
        <dbReference type="SAM" id="SignalP"/>
    </source>
</evidence>
<evidence type="ECO:0000256" key="1">
    <source>
        <dbReference type="ARBA" id="ARBA00000085"/>
    </source>
</evidence>
<feature type="chain" id="PRO_5002209831" description="histidine kinase" evidence="4">
    <location>
        <begin position="24"/>
        <end position="312"/>
    </location>
</feature>
<comment type="catalytic activity">
    <reaction evidence="1">
        <text>ATP + protein L-histidine = ADP + protein N-phospho-L-histidine.</text>
        <dbReference type="EC" id="2.7.13.3"/>
    </reaction>
</comment>
<evidence type="ECO:0000256" key="3">
    <source>
        <dbReference type="SAM" id="Phobius"/>
    </source>
</evidence>
<keyword evidence="7" id="KW-1185">Reference proteome</keyword>
<evidence type="ECO:0000313" key="6">
    <source>
        <dbReference type="EMBL" id="KIO77733.1"/>
    </source>
</evidence>
<dbReference type="GO" id="GO:0005886">
    <property type="term" value="C:plasma membrane"/>
    <property type="evidence" value="ECO:0007669"/>
    <property type="project" value="TreeGrafter"/>
</dbReference>
<dbReference type="Gene3D" id="1.10.287.130">
    <property type="match status" value="1"/>
</dbReference>
<keyword evidence="4" id="KW-0732">Signal</keyword>
<keyword evidence="3" id="KW-0812">Transmembrane</keyword>
<dbReference type="InterPro" id="IPR036097">
    <property type="entry name" value="HisK_dim/P_sf"/>
</dbReference>
<organism evidence="6 7">
    <name type="scientific">Pedobacter lusitanus</name>
    <dbReference type="NCBI Taxonomy" id="1503925"/>
    <lineage>
        <taxon>Bacteria</taxon>
        <taxon>Pseudomonadati</taxon>
        <taxon>Bacteroidota</taxon>
        <taxon>Sphingobacteriia</taxon>
        <taxon>Sphingobacteriales</taxon>
        <taxon>Sphingobacteriaceae</taxon>
        <taxon>Pedobacter</taxon>
    </lineage>
</organism>
<accession>A0A0D0F7V7</accession>
<reference evidence="6 7" key="1">
    <citation type="submission" date="2015-01" db="EMBL/GenBank/DDBJ databases">
        <title>Draft genome sequence of Pedobacter sp. NL19 isolated from sludge of an effluent treatment pond in an abandoned uranium mine.</title>
        <authorList>
            <person name="Santos T."/>
            <person name="Caetano T."/>
            <person name="Covas C."/>
            <person name="Cruz A."/>
            <person name="Mendo S."/>
        </authorList>
    </citation>
    <scope>NUCLEOTIDE SEQUENCE [LARGE SCALE GENOMIC DNA]</scope>
    <source>
        <strain evidence="6 7">NL19</strain>
    </source>
</reference>
<dbReference type="RefSeq" id="WP_041880246.1">
    <property type="nucleotide sequence ID" value="NZ_CP157278.1"/>
</dbReference>
<dbReference type="InterPro" id="IPR052023">
    <property type="entry name" value="Histidine_kinase_KdpD"/>
</dbReference>
<comment type="caution">
    <text evidence="6">The sequence shown here is derived from an EMBL/GenBank/DDBJ whole genome shotgun (WGS) entry which is preliminary data.</text>
</comment>
<evidence type="ECO:0000313" key="7">
    <source>
        <dbReference type="Proteomes" id="UP000032049"/>
    </source>
</evidence>
<dbReference type="OrthoDB" id="1301080at2"/>
<sequence>MNKYLIRSCLAAILLFASSSCFSMTSQIHPLEAGLRSIKDHTIYILFVLTIALLFFIYRSLRIKKKYGEVQYKLHENALKQNAELQQTNHFNLMLISVIAHDIRQPFSNIVMLSSVFNTDVDLLTEQEKFDVMSELNETSQNSLSFMDGLLEWIKSQNSEFQYKGSDLVLQDLIFEANSFFKIAQAKKSISIIFDIPARTKVFAHKQMLLFIIRNILNNATKFSPQHGVIHISSYLTAQEIVIVIKDQGPGMSQEKVDRLFKVDSGDLENTKNRGAGLALSISYEMSLMMGIKIWVSSKKGEGSVFYISLKK</sequence>
<dbReference type="PROSITE" id="PS51257">
    <property type="entry name" value="PROKAR_LIPOPROTEIN"/>
    <property type="match status" value="1"/>
</dbReference>
<gene>
    <name evidence="6" type="ORF">TH53_07295</name>
</gene>
<dbReference type="SMART" id="SM00387">
    <property type="entry name" value="HATPase_c"/>
    <property type="match status" value="1"/>
</dbReference>
<dbReference type="InterPro" id="IPR003594">
    <property type="entry name" value="HATPase_dom"/>
</dbReference>
<name>A0A0D0F7V7_9SPHI</name>
<dbReference type="InterPro" id="IPR036890">
    <property type="entry name" value="HATPase_C_sf"/>
</dbReference>
<dbReference type="InterPro" id="IPR005467">
    <property type="entry name" value="His_kinase_dom"/>
</dbReference>
<dbReference type="AlphaFoldDB" id="A0A0D0F7V7"/>
<proteinExistence type="predicted"/>
<feature type="signal peptide" evidence="4">
    <location>
        <begin position="1"/>
        <end position="23"/>
    </location>
</feature>
<dbReference type="Gene3D" id="3.30.565.10">
    <property type="entry name" value="Histidine kinase-like ATPase, C-terminal domain"/>
    <property type="match status" value="1"/>
</dbReference>
<dbReference type="EC" id="2.7.13.3" evidence="2"/>
<dbReference type="STRING" id="1503925.TH53_07295"/>
<feature type="domain" description="Histidine kinase" evidence="5">
    <location>
        <begin position="98"/>
        <end position="312"/>
    </location>
</feature>
<evidence type="ECO:0000256" key="2">
    <source>
        <dbReference type="ARBA" id="ARBA00012438"/>
    </source>
</evidence>
<dbReference type="PROSITE" id="PS50109">
    <property type="entry name" value="HIS_KIN"/>
    <property type="match status" value="1"/>
</dbReference>
<dbReference type="EMBL" id="JXRA01000029">
    <property type="protein sequence ID" value="KIO77733.1"/>
    <property type="molecule type" value="Genomic_DNA"/>
</dbReference>
<dbReference type="SUPFAM" id="SSF47384">
    <property type="entry name" value="Homodimeric domain of signal transducing histidine kinase"/>
    <property type="match status" value="1"/>
</dbReference>
<keyword evidence="3" id="KW-1133">Transmembrane helix</keyword>
<dbReference type="InterPro" id="IPR004358">
    <property type="entry name" value="Sig_transdc_His_kin-like_C"/>
</dbReference>
<protein>
    <recommendedName>
        <fullName evidence="2">histidine kinase</fullName>
        <ecNumber evidence="2">2.7.13.3</ecNumber>
    </recommendedName>
</protein>
<dbReference type="PRINTS" id="PR00344">
    <property type="entry name" value="BCTRLSENSOR"/>
</dbReference>